<dbReference type="PIRSF" id="PIRSF026782">
    <property type="entry name" value="CbiD"/>
    <property type="match status" value="1"/>
</dbReference>
<dbReference type="SUPFAM" id="SSF111342">
    <property type="entry name" value="CbiD-like"/>
    <property type="match status" value="1"/>
</dbReference>
<dbReference type="GO" id="GO:0032259">
    <property type="term" value="P:methylation"/>
    <property type="evidence" value="ECO:0007669"/>
    <property type="project" value="UniProtKB-KW"/>
</dbReference>
<keyword evidence="2 5" id="KW-0489">Methyltransferase</keyword>
<evidence type="ECO:0000256" key="5">
    <source>
        <dbReference type="HAMAP-Rule" id="MF_00787"/>
    </source>
</evidence>
<dbReference type="EC" id="2.1.1.195" evidence="5"/>
<protein>
    <recommendedName>
        <fullName evidence="5">Cobalt-precorrin-5B C(1)-methyltransferase</fullName>
        <ecNumber evidence="5">2.1.1.195</ecNumber>
    </recommendedName>
    <alternativeName>
        <fullName evidence="5">Cobalt-precorrin-6A synthase</fullName>
    </alternativeName>
</protein>
<keyword evidence="4 5" id="KW-0949">S-adenosyl-L-methionine</keyword>
<evidence type="ECO:0000256" key="3">
    <source>
        <dbReference type="ARBA" id="ARBA00022679"/>
    </source>
</evidence>
<keyword evidence="3 5" id="KW-0808">Transferase</keyword>
<organism evidence="6 7">
    <name type="scientific">Selenomonas ruminantium</name>
    <dbReference type="NCBI Taxonomy" id="971"/>
    <lineage>
        <taxon>Bacteria</taxon>
        <taxon>Bacillati</taxon>
        <taxon>Bacillota</taxon>
        <taxon>Negativicutes</taxon>
        <taxon>Selenomonadales</taxon>
        <taxon>Selenomonadaceae</taxon>
        <taxon>Selenomonas</taxon>
    </lineage>
</organism>
<evidence type="ECO:0000313" key="7">
    <source>
        <dbReference type="Proteomes" id="UP000183639"/>
    </source>
</evidence>
<dbReference type="GO" id="GO:0043780">
    <property type="term" value="F:cobalt-precorrin-5B C1-methyltransferase activity"/>
    <property type="evidence" value="ECO:0007669"/>
    <property type="project" value="RHEA"/>
</dbReference>
<evidence type="ECO:0000313" key="6">
    <source>
        <dbReference type="EMBL" id="SFH63128.1"/>
    </source>
</evidence>
<dbReference type="InterPro" id="IPR002748">
    <property type="entry name" value="CbiD"/>
</dbReference>
<name>A0A1I3BLI5_SELRU</name>
<comment type="pathway">
    <text evidence="5">Cofactor biosynthesis; adenosylcobalamin biosynthesis; cob(II)yrinate a,c-diamide from sirohydrochlorin (anaerobic route): step 6/10.</text>
</comment>
<keyword evidence="1 5" id="KW-0169">Cobalamin biosynthesis</keyword>
<dbReference type="GO" id="GO:0019251">
    <property type="term" value="P:anaerobic cobalamin biosynthetic process"/>
    <property type="evidence" value="ECO:0007669"/>
    <property type="project" value="UniProtKB-UniRule"/>
</dbReference>
<dbReference type="AlphaFoldDB" id="A0A1I3BLI5"/>
<dbReference type="NCBIfam" id="TIGR00312">
    <property type="entry name" value="cbiD"/>
    <property type="match status" value="1"/>
</dbReference>
<reference evidence="6 7" key="1">
    <citation type="submission" date="2016-10" db="EMBL/GenBank/DDBJ databases">
        <authorList>
            <person name="de Groot N.N."/>
        </authorList>
    </citation>
    <scope>NUCLEOTIDE SEQUENCE [LARGE SCALE GENOMIC DNA]</scope>
    <source>
        <strain evidence="6 7">Z108</strain>
    </source>
</reference>
<sequence length="376" mass="39649">MRKVRVVAKELRSGYTTGACAAAGVKAALLFAAGESWQEIELTALDGTQLVIPVKAVERTAAGLTAEVVKFSGDDPDITNGVSVFTTVRRLEQEQPGIVFRAGEGIGTVTKPGLSVPVGEPSINPGPRQLIRNVVAEVLGTDQVALMVTIAIPAGVELARQTLNPILGVEGGISVIGTTGVLRPMSEEGFKNSLVPQIDVARAAGFADLIFVPGKIGERIATGWGLPPAAMVQTSNFIGFMLEAAAERKVQRVLLFGHIGKLSKVAAGVFYTHNRIADGRLETLAAYGAAEGLPQAEVCKLLAATTTEDALVVLQQAGLQEKVCQRLAERASLRAERYLFQKLKVGTVMVTLAGELLGMDATAREIGEGFGWKLPQ</sequence>
<proteinExistence type="inferred from homology"/>
<dbReference type="UniPathway" id="UPA00148">
    <property type="reaction ID" value="UER00227"/>
</dbReference>
<evidence type="ECO:0000256" key="4">
    <source>
        <dbReference type="ARBA" id="ARBA00022691"/>
    </source>
</evidence>
<dbReference type="Proteomes" id="UP000183639">
    <property type="component" value="Unassembled WGS sequence"/>
</dbReference>
<comment type="catalytic activity">
    <reaction evidence="5">
        <text>Co-precorrin-5B + S-adenosyl-L-methionine = Co-precorrin-6A + S-adenosyl-L-homocysteine</text>
        <dbReference type="Rhea" id="RHEA:26285"/>
        <dbReference type="ChEBI" id="CHEBI:57856"/>
        <dbReference type="ChEBI" id="CHEBI:59789"/>
        <dbReference type="ChEBI" id="CHEBI:60063"/>
        <dbReference type="ChEBI" id="CHEBI:60064"/>
        <dbReference type="EC" id="2.1.1.195"/>
    </reaction>
</comment>
<dbReference type="PANTHER" id="PTHR35863:SF1">
    <property type="entry name" value="COBALT-PRECORRIN-5B C(1)-METHYLTRANSFERASE"/>
    <property type="match status" value="1"/>
</dbReference>
<dbReference type="Pfam" id="PF01888">
    <property type="entry name" value="CbiD"/>
    <property type="match status" value="1"/>
</dbReference>
<comment type="similarity">
    <text evidence="5">Belongs to the CbiD family.</text>
</comment>
<dbReference type="EMBL" id="FOQK01000001">
    <property type="protein sequence ID" value="SFH63128.1"/>
    <property type="molecule type" value="Genomic_DNA"/>
</dbReference>
<accession>A0A1I3BLI5</accession>
<evidence type="ECO:0000256" key="2">
    <source>
        <dbReference type="ARBA" id="ARBA00022603"/>
    </source>
</evidence>
<dbReference type="Gene3D" id="3.30.2110.10">
    <property type="entry name" value="CbiD-like"/>
    <property type="match status" value="1"/>
</dbReference>
<dbReference type="PANTHER" id="PTHR35863">
    <property type="entry name" value="COBALT-PRECORRIN-5B C(1)-METHYLTRANSFERASE"/>
    <property type="match status" value="1"/>
</dbReference>
<dbReference type="InterPro" id="IPR036074">
    <property type="entry name" value="CbiD_sf"/>
</dbReference>
<gene>
    <name evidence="5" type="primary">cbiD</name>
    <name evidence="6" type="ORF">SAMN04487861_10167</name>
</gene>
<dbReference type="HAMAP" id="MF_00787">
    <property type="entry name" value="CbiD"/>
    <property type="match status" value="1"/>
</dbReference>
<evidence type="ECO:0000256" key="1">
    <source>
        <dbReference type="ARBA" id="ARBA00022573"/>
    </source>
</evidence>
<comment type="function">
    <text evidence="5">Catalyzes the methylation of C-1 in cobalt-precorrin-5B to form cobalt-precorrin-6A.</text>
</comment>